<name>A0A4D6M4N0_VIGUN</name>
<accession>A0A4D6M4N0</accession>
<dbReference type="InterPro" id="IPR052657">
    <property type="entry name" value="PDP_family_Arabidopsis"/>
</dbReference>
<gene>
    <name evidence="2" type="ORF">DEO72_LG6g164</name>
</gene>
<dbReference type="PANTHER" id="PTHR10688:SF2">
    <property type="entry name" value="PWWP DOMAIN-CONTAINING PROTEIN"/>
    <property type="match status" value="1"/>
</dbReference>
<organism evidence="2 3">
    <name type="scientific">Vigna unguiculata</name>
    <name type="common">Cowpea</name>
    <dbReference type="NCBI Taxonomy" id="3917"/>
    <lineage>
        <taxon>Eukaryota</taxon>
        <taxon>Viridiplantae</taxon>
        <taxon>Streptophyta</taxon>
        <taxon>Embryophyta</taxon>
        <taxon>Tracheophyta</taxon>
        <taxon>Spermatophyta</taxon>
        <taxon>Magnoliopsida</taxon>
        <taxon>eudicotyledons</taxon>
        <taxon>Gunneridae</taxon>
        <taxon>Pentapetalae</taxon>
        <taxon>rosids</taxon>
        <taxon>fabids</taxon>
        <taxon>Fabales</taxon>
        <taxon>Fabaceae</taxon>
        <taxon>Papilionoideae</taxon>
        <taxon>50 kb inversion clade</taxon>
        <taxon>NPAAA clade</taxon>
        <taxon>indigoferoid/millettioid clade</taxon>
        <taxon>Phaseoleae</taxon>
        <taxon>Vigna</taxon>
    </lineage>
</organism>
<keyword evidence="3" id="KW-1185">Reference proteome</keyword>
<feature type="region of interest" description="Disordered" evidence="1">
    <location>
        <begin position="642"/>
        <end position="673"/>
    </location>
</feature>
<evidence type="ECO:0000313" key="2">
    <source>
        <dbReference type="EMBL" id="QCD95471.1"/>
    </source>
</evidence>
<evidence type="ECO:0000256" key="1">
    <source>
        <dbReference type="SAM" id="MobiDB-lite"/>
    </source>
</evidence>
<proteinExistence type="predicted"/>
<evidence type="ECO:0000313" key="3">
    <source>
        <dbReference type="Proteomes" id="UP000501690"/>
    </source>
</evidence>
<dbReference type="EMBL" id="CP039350">
    <property type="protein sequence ID" value="QCD95471.1"/>
    <property type="molecule type" value="Genomic_DNA"/>
</dbReference>
<dbReference type="Proteomes" id="UP000501690">
    <property type="component" value="Linkage Group LG6"/>
</dbReference>
<dbReference type="GO" id="GO:0003676">
    <property type="term" value="F:nucleic acid binding"/>
    <property type="evidence" value="ECO:0007669"/>
    <property type="project" value="InterPro"/>
</dbReference>
<dbReference type="AlphaFoldDB" id="A0A4D6M4N0"/>
<protein>
    <submittedName>
        <fullName evidence="2">Uncharacterized protein</fullName>
    </submittedName>
</protein>
<sequence length="694" mass="78478">MQSVQKKKMKKGDMVWVRFPFYPLKWLPALVLSSDNLGVNVSFSFSYKQNDAVSPSSYIPHPQILPFEEAFPFVAKRGEVDLLLLHSALRFFGRSIVSGLRSRCLTGLNGPDCSSGFDPTEVLGFVLDAAVSPSVELPSFARAIRVVAQVHAFRSCYSLKHKKLYKQTKIAGDNVKMVPSSILGQKTHLVTQESVALESQAKCQIVPKNQQSKKVLGALKRLNATVPVWEVSTAHLFKNRHPIISETFIDCPSLDPLYMVLERLKSSRQSLLGFKKISDRGLVDICFENFDTMSKTHILVPSNFMIHLRNYIDEREDNGHELCWRLPDKDIIIYLNRKRRRLDNSASCHVFPQISGVQESEGDAYIPKHTRPRISDIKMLEPEGNIQKDSEASTHVCDTHMNFTDKVQKVDSSRSQYCESLSNSVFDFHSDMWEVDASAAKGKGILGSDSFLYQESLQMICNSVTTTRRSEKSAGTELFSEGCLVEDKDRFQGVASCSISNSEVGQLSRTHVPYSCKTLHMKFPKDFNFPPKEELVKKFSVFGSVDSFRTRVFFDGGSAQVCFLHEGDAVAAYKYAKRKALFGMAKVQFWLDPFEYKRRGFQRFAHVPPLKSCLRNSNALRKESIKKERRVRFECSAHVPPVASKQTGPPLKSCLKSSNTLGNESRKKKTQSTIHNSDLVDMDLLNEEFHNVFN</sequence>
<dbReference type="SUPFAM" id="SSF54928">
    <property type="entry name" value="RNA-binding domain, RBD"/>
    <property type="match status" value="1"/>
</dbReference>
<reference evidence="2 3" key="1">
    <citation type="submission" date="2019-04" db="EMBL/GenBank/DDBJ databases">
        <title>An improved genome assembly and genetic linkage map for asparagus bean, Vigna unguiculata ssp. sesquipedialis.</title>
        <authorList>
            <person name="Xia Q."/>
            <person name="Zhang R."/>
            <person name="Dong Y."/>
        </authorList>
    </citation>
    <scope>NUCLEOTIDE SEQUENCE [LARGE SCALE GENOMIC DNA]</scope>
    <source>
        <tissue evidence="2">Leaf</tissue>
    </source>
</reference>
<dbReference type="InterPro" id="IPR035979">
    <property type="entry name" value="RBD_domain_sf"/>
</dbReference>
<dbReference type="PANTHER" id="PTHR10688">
    <property type="entry name" value="PWWP DOMAIN-CONTAINING PROTEIN"/>
    <property type="match status" value="1"/>
</dbReference>